<accession>A0A410T5Y5</accession>
<name>A0A410T5Y5_9CAUD</name>
<dbReference type="EMBL" id="MK240351">
    <property type="protein sequence ID" value="QAU04013.1"/>
    <property type="molecule type" value="Genomic_DNA"/>
</dbReference>
<gene>
    <name evidence="1" type="ORF">Henu6_gp210</name>
</gene>
<proteinExistence type="predicted"/>
<dbReference type="Proteomes" id="UP000289169">
    <property type="component" value="Segment"/>
</dbReference>
<evidence type="ECO:0000313" key="1">
    <source>
        <dbReference type="EMBL" id="QAU04013.1"/>
    </source>
</evidence>
<sequence>MSIFQIEEAAPAKSKFQPKITRQEQAWVNIGVDWYKAKAKGSTAKKFAEERGITYNTFTRSMLRYKNQIELAWEAEQAKSKPSNKLTKREREAVIINSFRQSLRTRIADAGAAINNKSEKWFKETLSKGVRGHQVVKPQPGKIYAFIYDAKHKETLPYWDKYPLIIFLGTSKSSVAGTTLFHGLNLHYIPPKARQQFLEDLLKQYSSTSTLTNSTKLKIDWSKVKGFNGADKMIKAYLPSHVKGRFVEIKTTDWANVVLMPLQQFMSKGKRFSSQRVWSNRS</sequence>
<evidence type="ECO:0000313" key="2">
    <source>
        <dbReference type="Proteomes" id="UP000289169"/>
    </source>
</evidence>
<reference evidence="1 2" key="1">
    <citation type="submission" date="2018-11" db="EMBL/GenBank/DDBJ databases">
        <authorList>
            <person name="Teng T."/>
        </authorList>
    </citation>
    <scope>NUCLEOTIDE SEQUENCE [LARGE SCALE GENOMIC DNA]</scope>
</reference>
<protein>
    <submittedName>
        <fullName evidence="1">DNA end protector protein</fullName>
    </submittedName>
</protein>
<organism evidence="1 2">
    <name type="scientific">Acinetobacter phage Henu6</name>
    <dbReference type="NCBI Taxonomy" id="2500136"/>
    <lineage>
        <taxon>Viruses</taxon>
        <taxon>Duplodnaviria</taxon>
        <taxon>Heunggongvirae</taxon>
        <taxon>Uroviricota</taxon>
        <taxon>Caudoviricetes</taxon>
        <taxon>Pantevenvirales</taxon>
        <taxon>Straboviridae</taxon>
        <taxon>Twarogvirinae</taxon>
        <taxon>Zedzedvirus</taxon>
        <taxon>Zedzedvirus zz1</taxon>
    </lineage>
</organism>